<name>A0A4T0FW07_9BASI</name>
<feature type="domain" description="Lysine-specific metallo-endopeptidase" evidence="13">
    <location>
        <begin position="73"/>
        <end position="215"/>
    </location>
</feature>
<dbReference type="InterPro" id="IPR014776">
    <property type="entry name" value="4pyrrole_Mease_sub2"/>
</dbReference>
<evidence type="ECO:0000256" key="1">
    <source>
        <dbReference type="ARBA" id="ARBA00004006"/>
    </source>
</evidence>
<dbReference type="FunFam" id="3.30.950.10:FF:000004">
    <property type="entry name" value="Diphthine synthase putative"/>
    <property type="match status" value="1"/>
</dbReference>
<dbReference type="GO" id="GO:0017183">
    <property type="term" value="P:protein histidyl modification to diphthamide"/>
    <property type="evidence" value="ECO:0007669"/>
    <property type="project" value="UniProtKB-UniPathway"/>
</dbReference>
<keyword evidence="8" id="KW-0949">S-adenosyl-L-methionine</keyword>
<dbReference type="HAMAP" id="MF_01084">
    <property type="entry name" value="Diphthine_synth"/>
    <property type="match status" value="1"/>
</dbReference>
<dbReference type="EC" id="2.1.1.314" evidence="4"/>
<reference evidence="14 15" key="1">
    <citation type="submission" date="2019-03" db="EMBL/GenBank/DDBJ databases">
        <title>Sequencing 23 genomes of Wallemia ichthyophaga.</title>
        <authorList>
            <person name="Gostincar C."/>
        </authorList>
    </citation>
    <scope>NUCLEOTIDE SEQUENCE [LARGE SCALE GENOMIC DNA]</scope>
    <source>
        <strain evidence="14 15">EXF-5753</strain>
    </source>
</reference>
<dbReference type="Gene3D" id="3.40.1010.10">
    <property type="entry name" value="Cobalt-precorrin-4 Transmethylase, Domain 1"/>
    <property type="match status" value="1"/>
</dbReference>
<proteinExistence type="inferred from homology"/>
<dbReference type="Gene3D" id="3.30.950.10">
    <property type="entry name" value="Methyltransferase, Cobalt-precorrin-4 Transmethylase, Domain 2"/>
    <property type="match status" value="1"/>
</dbReference>
<comment type="pathway">
    <text evidence="2">Protein modification; peptidyl-diphthamide biosynthesis.</text>
</comment>
<evidence type="ECO:0000256" key="7">
    <source>
        <dbReference type="ARBA" id="ARBA00022679"/>
    </source>
</evidence>
<evidence type="ECO:0000313" key="14">
    <source>
        <dbReference type="EMBL" id="TIA92959.1"/>
    </source>
</evidence>
<keyword evidence="15" id="KW-1185">Reference proteome</keyword>
<keyword evidence="11" id="KW-0732">Signal</keyword>
<dbReference type="Pfam" id="PF00590">
    <property type="entry name" value="TP_methylase"/>
    <property type="match status" value="1"/>
</dbReference>
<dbReference type="NCBIfam" id="TIGR00522">
    <property type="entry name" value="dph5"/>
    <property type="match status" value="1"/>
</dbReference>
<sequence length="693" mass="75562">MKIISSLLGTQIVISTVAAAYLKHFAQPGSHEITPSHAEIRARANVDQSCDVHRAELTQAMDEASTLLSITKYHSSDANLVKQYFGDYGNAKPNPVETIQTMSLYDASYASTGQPRESCSDPLSYCEKGVIAYSAMDQNVVAFCDDFWNYVGLDEVCNTVEADEGWVKAGIIVHELSHQVADTSDICYGMDCVKDLATNNVTAAVNNADNYHFFALAAIEFIFSSLYRVNRQPPPAKCEDGMLYVIGLGLADEKDISVNGLEAVRKSERVYLEAYTSILLVDVPKLEEFYGRSVTIADRDMVETESEEILRCANEVDVSFLVVGDPYGATTHTDLLLRARNAGVPTRVFHNASIMNAAGASGLQLYNFGQTISIPFFTETWKPSSFVERIAENSRMGAHTLLLLDIKVKEQSIENLARGRKIFEPPRYMSVSTAVSQLLTLLDEEAEGYTKDAYTRDTLAVSLSRVGAEQQVIKTGTLQELSEVDEDEFGPPLHSMVLVGSRLHELEAEFGEAFAVGSGWKEGCKKLVHESARIARIANANARRYSTAPNEGGSALPKLLLVGAAAGGGYYYYTTQNSEEAQIQKAKQEALDAADRSKNAAGGYLDSAKSAASSGYDDAVKKAEAAYTDVRNRANASANDIKAEAESAYAKVLGSASSLTGDVKESLDKKYLQARKDQGLDKGKSWWSWLTGK</sequence>
<evidence type="ECO:0000313" key="15">
    <source>
        <dbReference type="Proteomes" id="UP000310189"/>
    </source>
</evidence>
<evidence type="ECO:0000256" key="5">
    <source>
        <dbReference type="ARBA" id="ARBA00022481"/>
    </source>
</evidence>
<dbReference type="SUPFAM" id="SSF55486">
    <property type="entry name" value="Metalloproteases ('zincins'), catalytic domain"/>
    <property type="match status" value="1"/>
</dbReference>
<evidence type="ECO:0000256" key="9">
    <source>
        <dbReference type="ARBA" id="ARBA00035662"/>
    </source>
</evidence>
<feature type="chain" id="PRO_5020468120" description="diphthine methyl ester synthase" evidence="11">
    <location>
        <begin position="20"/>
        <end position="693"/>
    </location>
</feature>
<dbReference type="CDD" id="cd11647">
    <property type="entry name" value="DHP5_DphB"/>
    <property type="match status" value="1"/>
</dbReference>
<evidence type="ECO:0000259" key="12">
    <source>
        <dbReference type="Pfam" id="PF00590"/>
    </source>
</evidence>
<dbReference type="AlphaFoldDB" id="A0A4T0FW07"/>
<dbReference type="GO" id="GO:0032259">
    <property type="term" value="P:methylation"/>
    <property type="evidence" value="ECO:0007669"/>
    <property type="project" value="UniProtKB-KW"/>
</dbReference>
<dbReference type="Proteomes" id="UP000310189">
    <property type="component" value="Unassembled WGS sequence"/>
</dbReference>
<keyword evidence="7" id="KW-0808">Transferase</keyword>
<evidence type="ECO:0000256" key="8">
    <source>
        <dbReference type="ARBA" id="ARBA00022691"/>
    </source>
</evidence>
<dbReference type="Gene3D" id="3.40.390.10">
    <property type="entry name" value="Collagenase (Catalytic Domain)"/>
    <property type="match status" value="1"/>
</dbReference>
<dbReference type="FunFam" id="3.40.1010.10:FF:000004">
    <property type="entry name" value="Putative diphthine synthase"/>
    <property type="match status" value="1"/>
</dbReference>
<comment type="caution">
    <text evidence="14">The sequence shown here is derived from an EMBL/GenBank/DDBJ whole genome shotgun (WGS) entry which is preliminary data.</text>
</comment>
<gene>
    <name evidence="14" type="ORF">E3P99_00404</name>
</gene>
<feature type="signal peptide" evidence="11">
    <location>
        <begin position="1"/>
        <end position="19"/>
    </location>
</feature>
<dbReference type="InterPro" id="IPR014777">
    <property type="entry name" value="4pyrrole_Mease_sub1"/>
</dbReference>
<evidence type="ECO:0000256" key="2">
    <source>
        <dbReference type="ARBA" id="ARBA00005156"/>
    </source>
</evidence>
<evidence type="ECO:0000256" key="3">
    <source>
        <dbReference type="ARBA" id="ARBA00006729"/>
    </source>
</evidence>
<dbReference type="Pfam" id="PF14521">
    <property type="entry name" value="Aspzincin_M35"/>
    <property type="match status" value="1"/>
</dbReference>
<dbReference type="UniPathway" id="UPA00559"/>
<evidence type="ECO:0000256" key="10">
    <source>
        <dbReference type="ARBA" id="ARBA00048752"/>
    </source>
</evidence>
<dbReference type="InterPro" id="IPR004551">
    <property type="entry name" value="Dphthn_synthase"/>
</dbReference>
<accession>A0A4T0FW07</accession>
<dbReference type="GO" id="GO:0004222">
    <property type="term" value="F:metalloendopeptidase activity"/>
    <property type="evidence" value="ECO:0007669"/>
    <property type="project" value="InterPro"/>
</dbReference>
<evidence type="ECO:0000256" key="4">
    <source>
        <dbReference type="ARBA" id="ARBA00011927"/>
    </source>
</evidence>
<evidence type="ECO:0000256" key="11">
    <source>
        <dbReference type="SAM" id="SignalP"/>
    </source>
</evidence>
<comment type="similarity">
    <text evidence="9">In the N-terminal section; belongs to the precorrin methyltransferase family.</text>
</comment>
<evidence type="ECO:0000259" key="13">
    <source>
        <dbReference type="Pfam" id="PF14521"/>
    </source>
</evidence>
<dbReference type="InterPro" id="IPR035996">
    <property type="entry name" value="4pyrrol_Methylase_sf"/>
</dbReference>
<comment type="similarity">
    <text evidence="3">Belongs to the diphthine synthase family.</text>
</comment>
<dbReference type="GO" id="GO:0141133">
    <property type="term" value="F:diphthine methyl ester synthase activity"/>
    <property type="evidence" value="ECO:0007669"/>
    <property type="project" value="UniProtKB-EC"/>
</dbReference>
<dbReference type="SUPFAM" id="SSF53790">
    <property type="entry name" value="Tetrapyrrole methylase"/>
    <property type="match status" value="1"/>
</dbReference>
<keyword evidence="6" id="KW-0489">Methyltransferase</keyword>
<comment type="function">
    <text evidence="1">S-adenosyl-L-methionine-dependent methyltransferase that catalyzes four methylations of the modified target histidine residue in translation elongation factor 2 (EF-2), to form an intermediate called diphthine methyl ester. The four successive methylation reactions represent the second step of diphthamide biosynthesis.</text>
</comment>
<dbReference type="InterPro" id="IPR029463">
    <property type="entry name" value="Lys_MEP"/>
</dbReference>
<protein>
    <recommendedName>
        <fullName evidence="4">diphthine methyl ester synthase</fullName>
        <ecNumber evidence="4">2.1.1.314</ecNumber>
    </recommendedName>
</protein>
<dbReference type="PANTHER" id="PTHR10882">
    <property type="entry name" value="DIPHTHINE SYNTHASE"/>
    <property type="match status" value="1"/>
</dbReference>
<keyword evidence="5" id="KW-0488">Methylation</keyword>
<dbReference type="OrthoDB" id="2516at2759"/>
<evidence type="ECO:0000256" key="6">
    <source>
        <dbReference type="ARBA" id="ARBA00022603"/>
    </source>
</evidence>
<dbReference type="EMBL" id="SPNW01000004">
    <property type="protein sequence ID" value="TIA92959.1"/>
    <property type="molecule type" value="Genomic_DNA"/>
</dbReference>
<dbReference type="InterPro" id="IPR024079">
    <property type="entry name" value="MetalloPept_cat_dom_sf"/>
</dbReference>
<dbReference type="InterPro" id="IPR000878">
    <property type="entry name" value="4pyrrol_Mease"/>
</dbReference>
<organism evidence="14 15">
    <name type="scientific">Wallemia hederae</name>
    <dbReference type="NCBI Taxonomy" id="1540922"/>
    <lineage>
        <taxon>Eukaryota</taxon>
        <taxon>Fungi</taxon>
        <taxon>Dikarya</taxon>
        <taxon>Basidiomycota</taxon>
        <taxon>Wallemiomycotina</taxon>
        <taxon>Wallemiomycetes</taxon>
        <taxon>Wallemiales</taxon>
        <taxon>Wallemiaceae</taxon>
        <taxon>Wallemia</taxon>
    </lineage>
</organism>
<comment type="catalytic activity">
    <reaction evidence="10">
        <text>2-[(3S)-amino-3-carboxypropyl]-L-histidyl-[translation elongation factor 2] + 4 S-adenosyl-L-methionine = diphthine methyl ester-[translation elongation factor 2] + 4 S-adenosyl-L-homocysteine + 3 H(+)</text>
        <dbReference type="Rhea" id="RHEA:42652"/>
        <dbReference type="Rhea" id="RHEA-COMP:9749"/>
        <dbReference type="Rhea" id="RHEA-COMP:10173"/>
        <dbReference type="ChEBI" id="CHEBI:15378"/>
        <dbReference type="ChEBI" id="CHEBI:57856"/>
        <dbReference type="ChEBI" id="CHEBI:59789"/>
        <dbReference type="ChEBI" id="CHEBI:73995"/>
        <dbReference type="ChEBI" id="CHEBI:79005"/>
        <dbReference type="EC" id="2.1.1.314"/>
    </reaction>
</comment>
<feature type="domain" description="Tetrapyrrole methylase" evidence="12">
    <location>
        <begin position="242"/>
        <end position="481"/>
    </location>
</feature>
<dbReference type="PANTHER" id="PTHR10882:SF0">
    <property type="entry name" value="DIPHTHINE METHYL ESTER SYNTHASE"/>
    <property type="match status" value="1"/>
</dbReference>